<proteinExistence type="predicted"/>
<protein>
    <submittedName>
        <fullName evidence="3">ZYRO0C10648p</fullName>
    </submittedName>
</protein>
<evidence type="ECO:0000313" key="3">
    <source>
        <dbReference type="EMBL" id="CAR27175.1"/>
    </source>
</evidence>
<evidence type="ECO:0000256" key="1">
    <source>
        <dbReference type="SAM" id="MobiDB-lite"/>
    </source>
</evidence>
<feature type="compositionally biased region" description="Basic and acidic residues" evidence="1">
    <location>
        <begin position="194"/>
        <end position="216"/>
    </location>
</feature>
<feature type="compositionally biased region" description="Acidic residues" evidence="1">
    <location>
        <begin position="128"/>
        <end position="147"/>
    </location>
</feature>
<feature type="compositionally biased region" description="Polar residues" evidence="1">
    <location>
        <begin position="1"/>
        <end position="11"/>
    </location>
</feature>
<feature type="compositionally biased region" description="Basic residues" evidence="1">
    <location>
        <begin position="36"/>
        <end position="49"/>
    </location>
</feature>
<dbReference type="InterPro" id="IPR006880">
    <property type="entry name" value="INO80B_C"/>
</dbReference>
<feature type="region of interest" description="Disordered" evidence="1">
    <location>
        <begin position="194"/>
        <end position="268"/>
    </location>
</feature>
<reference evidence="3 4" key="1">
    <citation type="journal article" date="2009" name="Genome Res.">
        <title>Comparative genomics of protoploid Saccharomycetaceae.</title>
        <authorList>
            <consortium name="The Genolevures Consortium"/>
            <person name="Souciet J.-L."/>
            <person name="Dujon B."/>
            <person name="Gaillardin C."/>
            <person name="Johnston M."/>
            <person name="Baret P.V."/>
            <person name="Cliften P."/>
            <person name="Sherman D.J."/>
            <person name="Weissenbach J."/>
            <person name="Westhof E."/>
            <person name="Wincker P."/>
            <person name="Jubin C."/>
            <person name="Poulain J."/>
            <person name="Barbe V."/>
            <person name="Segurens B."/>
            <person name="Artiguenave F."/>
            <person name="Anthouard V."/>
            <person name="Vacherie B."/>
            <person name="Val M.-E."/>
            <person name="Fulton R.S."/>
            <person name="Minx P."/>
            <person name="Wilson R."/>
            <person name="Durrens P."/>
            <person name="Jean G."/>
            <person name="Marck C."/>
            <person name="Martin T."/>
            <person name="Nikolski M."/>
            <person name="Rolland T."/>
            <person name="Seret M.-L."/>
            <person name="Casaregola S."/>
            <person name="Despons L."/>
            <person name="Fairhead C."/>
            <person name="Fischer G."/>
            <person name="Lafontaine I."/>
            <person name="Leh V."/>
            <person name="Lemaire M."/>
            <person name="de Montigny J."/>
            <person name="Neuveglise C."/>
            <person name="Thierry A."/>
            <person name="Blanc-Lenfle I."/>
            <person name="Bleykasten C."/>
            <person name="Diffels J."/>
            <person name="Fritsch E."/>
            <person name="Frangeul L."/>
            <person name="Goeffon A."/>
            <person name="Jauniaux N."/>
            <person name="Kachouri-Lafond R."/>
            <person name="Payen C."/>
            <person name="Potier S."/>
            <person name="Pribylova L."/>
            <person name="Ozanne C."/>
            <person name="Richard G.-F."/>
            <person name="Sacerdot C."/>
            <person name="Straub M.-L."/>
            <person name="Talla E."/>
        </authorList>
    </citation>
    <scope>NUCLEOTIDE SEQUENCE [LARGE SCALE GENOMIC DNA]</scope>
    <source>
        <strain evidence="3 4">ATCC 2623 / CBS 732 / BCRC 21506 / NBRC 1130 / NCYC 568 / NRRL Y-229</strain>
    </source>
</reference>
<feature type="compositionally biased region" description="Basic residues" evidence="1">
    <location>
        <begin position="220"/>
        <end position="229"/>
    </location>
</feature>
<dbReference type="EMBL" id="CU928175">
    <property type="protein sequence ID" value="CAR27175.1"/>
    <property type="molecule type" value="Genomic_DNA"/>
</dbReference>
<accession>C5DTR4</accession>
<dbReference type="InParanoid" id="C5DTR4"/>
<organism evidence="3 4">
    <name type="scientific">Zygosaccharomyces rouxii (strain ATCC 2623 / CBS 732 / NBRC 1130 / NCYC 568 / NRRL Y-229)</name>
    <dbReference type="NCBI Taxonomy" id="559307"/>
    <lineage>
        <taxon>Eukaryota</taxon>
        <taxon>Fungi</taxon>
        <taxon>Dikarya</taxon>
        <taxon>Ascomycota</taxon>
        <taxon>Saccharomycotina</taxon>
        <taxon>Saccharomycetes</taxon>
        <taxon>Saccharomycetales</taxon>
        <taxon>Saccharomycetaceae</taxon>
        <taxon>Zygosaccharomyces</taxon>
    </lineage>
</organism>
<dbReference type="HOGENOM" id="CLU_066892_0_0_1"/>
<dbReference type="PANTHER" id="PTHR21561">
    <property type="entry name" value="INO80 COMPLEX SUBUNIT B"/>
    <property type="match status" value="1"/>
</dbReference>
<feature type="domain" description="INO80 complex subunit B-like conserved region" evidence="2">
    <location>
        <begin position="189"/>
        <end position="276"/>
    </location>
</feature>
<evidence type="ECO:0000259" key="2">
    <source>
        <dbReference type="SMART" id="SM01406"/>
    </source>
</evidence>
<keyword evidence="4" id="KW-1185">Reference proteome</keyword>
<dbReference type="SMART" id="SM01406">
    <property type="entry name" value="PAPA-1"/>
    <property type="match status" value="1"/>
</dbReference>
<name>C5DTR4_ZYGRC</name>
<dbReference type="KEGG" id="zro:ZYRO0C10648g"/>
<feature type="compositionally biased region" description="Acidic residues" evidence="1">
    <location>
        <begin position="70"/>
        <end position="84"/>
    </location>
</feature>
<dbReference type="InterPro" id="IPR029523">
    <property type="entry name" value="INO80B/Ies2"/>
</dbReference>
<dbReference type="PANTHER" id="PTHR21561:SF12">
    <property type="entry name" value="INO80 COMPLEX SUBUNIT B"/>
    <property type="match status" value="1"/>
</dbReference>
<dbReference type="GO" id="GO:0031011">
    <property type="term" value="C:Ino80 complex"/>
    <property type="evidence" value="ECO:0007669"/>
    <property type="project" value="InterPro"/>
</dbReference>
<dbReference type="AlphaFoldDB" id="C5DTR4"/>
<feature type="region of interest" description="Disordered" evidence="1">
    <location>
        <begin position="1"/>
        <end position="169"/>
    </location>
</feature>
<sequence>MDSDYSDSGSESLEPAYRPGADDDDDNEEYIEVQHTPKRSKPRANKRSKTGNGGISRSSNNRRRRTREIQDEDAEAEAEEELELEQMSSPRKRGGGGTQVVDEEEEDEEEEDEEDAQELSPEPKMFSEDVEVEDEIPAPTAVEEEELRETTEESMKPNGNGGASNGTKSKMLTELLGDGSTKKIMTEEEIALRRAENARKRKNLSEKRLEEEKQETINKLLRRRAGKSRSHVDDKEDENSNNTGESGPNGESLSFSRPRRPYISKGMNRTLRKPDVDLYCSIEFD</sequence>
<feature type="compositionally biased region" description="Polar residues" evidence="1">
    <location>
        <begin position="240"/>
        <end position="255"/>
    </location>
</feature>
<dbReference type="GO" id="GO:0006338">
    <property type="term" value="P:chromatin remodeling"/>
    <property type="evidence" value="ECO:0007669"/>
    <property type="project" value="InterPro"/>
</dbReference>
<evidence type="ECO:0000313" key="4">
    <source>
        <dbReference type="Proteomes" id="UP000008536"/>
    </source>
</evidence>
<feature type="compositionally biased region" description="Acidic residues" evidence="1">
    <location>
        <begin position="22"/>
        <end position="31"/>
    </location>
</feature>
<dbReference type="Pfam" id="PF04795">
    <property type="entry name" value="PAPA-1"/>
    <property type="match status" value="1"/>
</dbReference>
<dbReference type="Proteomes" id="UP000008536">
    <property type="component" value="Chromosome C"/>
</dbReference>
<dbReference type="STRING" id="559307.C5DTR4"/>
<gene>
    <name evidence="3" type="ordered locus">ZYRO0C10648g</name>
</gene>
<feature type="compositionally biased region" description="Acidic residues" evidence="1">
    <location>
        <begin position="101"/>
        <end position="117"/>
    </location>
</feature>